<sequence length="167" mass="18623">MHDRILDVLAFLYETHFAELDGEIEENLDPSCIVTGLKAAGFSEQVAQDAIQWLGDLDEMAPDAFFEPGEPHNGLCPVPQRIYTLEEMACVNISCRGLLHLLEETGVINPLQREIVIERACALGFTPVDAHDLKWVILFVLRGRYGSSIACSMAEDILFRDPSVLLH</sequence>
<reference evidence="1" key="1">
    <citation type="submission" date="2013-08" db="EMBL/GenBank/DDBJ databases">
        <authorList>
            <person name="Mendez C."/>
            <person name="Richter M."/>
            <person name="Ferrer M."/>
            <person name="Sanchez J."/>
        </authorList>
    </citation>
    <scope>NUCLEOTIDE SEQUENCE</scope>
</reference>
<dbReference type="EMBL" id="AUZY01006569">
    <property type="protein sequence ID" value="EQD53930.1"/>
    <property type="molecule type" value="Genomic_DNA"/>
</dbReference>
<proteinExistence type="inferred from homology"/>
<accession>T1BIH2</accession>
<dbReference type="PANTHER" id="PTHR38692">
    <property type="entry name" value="PROTEIN SMG"/>
    <property type="match status" value="1"/>
</dbReference>
<gene>
    <name evidence="1" type="ORF">B1B_09949</name>
</gene>
<name>T1BIH2_9ZZZZ</name>
<evidence type="ECO:0000313" key="1">
    <source>
        <dbReference type="EMBL" id="EQD53930.1"/>
    </source>
</evidence>
<comment type="caution">
    <text evidence="1">The sequence shown here is derived from an EMBL/GenBank/DDBJ whole genome shotgun (WGS) entry which is preliminary data.</text>
</comment>
<organism evidence="1">
    <name type="scientific">mine drainage metagenome</name>
    <dbReference type="NCBI Taxonomy" id="410659"/>
    <lineage>
        <taxon>unclassified sequences</taxon>
        <taxon>metagenomes</taxon>
        <taxon>ecological metagenomes</taxon>
    </lineage>
</organism>
<dbReference type="HAMAP" id="MF_00598">
    <property type="entry name" value="Smg"/>
    <property type="match status" value="1"/>
</dbReference>
<protein>
    <submittedName>
        <fullName evidence="1">Protein smg</fullName>
    </submittedName>
</protein>
<reference evidence="1" key="2">
    <citation type="journal article" date="2014" name="ISME J.">
        <title>Microbial stratification in low pH oxic and suboxic macroscopic growths along an acid mine drainage.</title>
        <authorList>
            <person name="Mendez-Garcia C."/>
            <person name="Mesa V."/>
            <person name="Sprenger R.R."/>
            <person name="Richter M."/>
            <person name="Diez M.S."/>
            <person name="Solano J."/>
            <person name="Bargiela R."/>
            <person name="Golyshina O.V."/>
            <person name="Manteca A."/>
            <person name="Ramos J.L."/>
            <person name="Gallego J.R."/>
            <person name="Llorente I."/>
            <person name="Martins Dos Santos V.A."/>
            <person name="Jensen O.N."/>
            <person name="Pelaez A.I."/>
            <person name="Sanchez J."/>
            <person name="Ferrer M."/>
        </authorList>
    </citation>
    <scope>NUCLEOTIDE SEQUENCE</scope>
</reference>
<dbReference type="PANTHER" id="PTHR38692:SF1">
    <property type="entry name" value="PROTEIN SMG"/>
    <property type="match status" value="1"/>
</dbReference>
<dbReference type="AlphaFoldDB" id="T1BIH2"/>
<dbReference type="InterPro" id="IPR007456">
    <property type="entry name" value="Smg"/>
</dbReference>
<dbReference type="Pfam" id="PF04361">
    <property type="entry name" value="DUF494"/>
    <property type="match status" value="1"/>
</dbReference>